<accession>A0A8J5XNM4</accession>
<dbReference type="AlphaFoldDB" id="A0A8J5XNM4"/>
<keyword evidence="3" id="KW-1185">Reference proteome</keyword>
<protein>
    <submittedName>
        <fullName evidence="2">Uncharacterized protein</fullName>
    </submittedName>
</protein>
<feature type="compositionally biased region" description="Polar residues" evidence="1">
    <location>
        <begin position="24"/>
        <end position="35"/>
    </location>
</feature>
<evidence type="ECO:0000256" key="1">
    <source>
        <dbReference type="SAM" id="MobiDB-lite"/>
    </source>
</evidence>
<dbReference type="Proteomes" id="UP000751190">
    <property type="component" value="Unassembled WGS sequence"/>
</dbReference>
<name>A0A8J5XNM4_DIALT</name>
<evidence type="ECO:0000313" key="3">
    <source>
        <dbReference type="Proteomes" id="UP000751190"/>
    </source>
</evidence>
<feature type="region of interest" description="Disordered" evidence="1">
    <location>
        <begin position="1"/>
        <end position="137"/>
    </location>
</feature>
<organism evidence="2 3">
    <name type="scientific">Diacronema lutheri</name>
    <name type="common">Unicellular marine alga</name>
    <name type="synonym">Monochrysis lutheri</name>
    <dbReference type="NCBI Taxonomy" id="2081491"/>
    <lineage>
        <taxon>Eukaryota</taxon>
        <taxon>Haptista</taxon>
        <taxon>Haptophyta</taxon>
        <taxon>Pavlovophyceae</taxon>
        <taxon>Pavlovales</taxon>
        <taxon>Pavlovaceae</taxon>
        <taxon>Diacronema</taxon>
    </lineage>
</organism>
<proteinExistence type="predicted"/>
<gene>
    <name evidence="2" type="ORF">KFE25_008176</name>
</gene>
<feature type="compositionally biased region" description="Low complexity" evidence="1">
    <location>
        <begin position="104"/>
        <end position="118"/>
    </location>
</feature>
<dbReference type="EMBL" id="JAGTXO010000007">
    <property type="protein sequence ID" value="KAG8466797.1"/>
    <property type="molecule type" value="Genomic_DNA"/>
</dbReference>
<dbReference type="OrthoDB" id="204494at2759"/>
<evidence type="ECO:0000313" key="2">
    <source>
        <dbReference type="EMBL" id="KAG8466797.1"/>
    </source>
</evidence>
<comment type="caution">
    <text evidence="2">The sequence shown here is derived from an EMBL/GenBank/DDBJ whole genome shotgun (WGS) entry which is preliminary data.</text>
</comment>
<reference evidence="2" key="1">
    <citation type="submission" date="2021-05" db="EMBL/GenBank/DDBJ databases">
        <title>The genome of the haptophyte Pavlova lutheri (Diacronema luteri, Pavlovales) - a model for lipid biosynthesis in eukaryotic algae.</title>
        <authorList>
            <person name="Hulatt C.J."/>
            <person name="Posewitz M.C."/>
        </authorList>
    </citation>
    <scope>NUCLEOTIDE SEQUENCE</scope>
    <source>
        <strain evidence="2">NIVA-4/92</strain>
    </source>
</reference>
<sequence length="591" mass="61461">MASRPALADATNASALPAARGKAQLTSAKKYSSGGTATGAYEPFAGAHEGEPPLGRTRGAAAAACVAAHSSTPEPQRLSAEASSEYGTPSALSTAGSPRATPQPSSTTTDGSDGLTPSHSLGWHVAPGARGAARPPPDARLLHAKVLALESKCTSLARENERLHEARRAAPTLAARQGAAIAVASPWLSVSASHAPPQSAPWPTPAARRNASVQAELGGAGAQARAAEAARASEAARRHPVFGTLLADLGFKKVFLSSARSLIDHVPIWCRQRPVERARVAEIVAAKTRDGLAFPGVISIFEIVHRAPGAGGGGRSARPSALERPQNVGIFDGQHRLCAIAEMLHAREQLTERGAASGGSNGGGEGAVDGGGDCGGSVGDECTAAKAEPTLAEGARLTRAAAAGMAVTLGGAPRGCAPHGCAGDEALAEAGAPSSDQNESACDVEVLAEVFPVQTEEEVKQWFLELNKAEIVKEIDLPDTIAPIKKRTIDEAVGLLRAKYQDMFKPSERCRPPHLHRDTLRNKLFNHDIVGNALIDARALLALLERINVQLGERALASWPEPVRKALPKARAYGFYLGLNDYGWLEALCEP</sequence>
<feature type="compositionally biased region" description="Polar residues" evidence="1">
    <location>
        <begin position="81"/>
        <end position="103"/>
    </location>
</feature>